<name>A0A371E219_MUCPR</name>
<proteinExistence type="predicted"/>
<keyword evidence="3" id="KW-1185">Reference proteome</keyword>
<dbReference type="EMBL" id="QJKJ01017171">
    <property type="protein sequence ID" value="RDX59632.1"/>
    <property type="molecule type" value="Genomic_DNA"/>
</dbReference>
<feature type="compositionally biased region" description="Polar residues" evidence="1">
    <location>
        <begin position="107"/>
        <end position="117"/>
    </location>
</feature>
<dbReference type="AlphaFoldDB" id="A0A371E219"/>
<dbReference type="Proteomes" id="UP000257109">
    <property type="component" value="Unassembled WGS sequence"/>
</dbReference>
<protein>
    <submittedName>
        <fullName evidence="2">Uncharacterized protein</fullName>
    </submittedName>
</protein>
<feature type="region of interest" description="Disordered" evidence="1">
    <location>
        <begin position="67"/>
        <end position="117"/>
    </location>
</feature>
<feature type="non-terminal residue" evidence="2">
    <location>
        <position position="1"/>
    </location>
</feature>
<evidence type="ECO:0000313" key="3">
    <source>
        <dbReference type="Proteomes" id="UP000257109"/>
    </source>
</evidence>
<gene>
    <name evidence="2" type="ORF">CR513_61842</name>
</gene>
<evidence type="ECO:0000313" key="2">
    <source>
        <dbReference type="EMBL" id="RDX59632.1"/>
    </source>
</evidence>
<sequence>MCCAHDPSAKKDKSLRICMDCHLIYAITAPYSSFGRSIGRTVWCVMGHKMHILSGPKKGTIEQLTSLKDDRSAKLSPPSEAQAESLSARPRLEPCREPSQVDLGGTPRQQSEPPWVQLNSTSLPGVACNASHSKGRIGIVH</sequence>
<evidence type="ECO:0000256" key="1">
    <source>
        <dbReference type="SAM" id="MobiDB-lite"/>
    </source>
</evidence>
<feature type="non-terminal residue" evidence="2">
    <location>
        <position position="141"/>
    </location>
</feature>
<accession>A0A371E219</accession>
<comment type="caution">
    <text evidence="2">The sequence shown here is derived from an EMBL/GenBank/DDBJ whole genome shotgun (WGS) entry which is preliminary data.</text>
</comment>
<reference evidence="2" key="1">
    <citation type="submission" date="2018-05" db="EMBL/GenBank/DDBJ databases">
        <title>Draft genome of Mucuna pruriens seed.</title>
        <authorList>
            <person name="Nnadi N.E."/>
            <person name="Vos R."/>
            <person name="Hasami M.H."/>
            <person name="Devisetty U.K."/>
            <person name="Aguiy J.C."/>
        </authorList>
    </citation>
    <scope>NUCLEOTIDE SEQUENCE [LARGE SCALE GENOMIC DNA]</scope>
    <source>
        <strain evidence="2">JCA_2017</strain>
    </source>
</reference>
<organism evidence="2 3">
    <name type="scientific">Mucuna pruriens</name>
    <name type="common">Velvet bean</name>
    <name type="synonym">Dolichos pruriens</name>
    <dbReference type="NCBI Taxonomy" id="157652"/>
    <lineage>
        <taxon>Eukaryota</taxon>
        <taxon>Viridiplantae</taxon>
        <taxon>Streptophyta</taxon>
        <taxon>Embryophyta</taxon>
        <taxon>Tracheophyta</taxon>
        <taxon>Spermatophyta</taxon>
        <taxon>Magnoliopsida</taxon>
        <taxon>eudicotyledons</taxon>
        <taxon>Gunneridae</taxon>
        <taxon>Pentapetalae</taxon>
        <taxon>rosids</taxon>
        <taxon>fabids</taxon>
        <taxon>Fabales</taxon>
        <taxon>Fabaceae</taxon>
        <taxon>Papilionoideae</taxon>
        <taxon>50 kb inversion clade</taxon>
        <taxon>NPAAA clade</taxon>
        <taxon>indigoferoid/millettioid clade</taxon>
        <taxon>Phaseoleae</taxon>
        <taxon>Mucuna</taxon>
    </lineage>
</organism>